<dbReference type="AlphaFoldDB" id="A0A840YNJ3"/>
<dbReference type="SUPFAM" id="SSF52980">
    <property type="entry name" value="Restriction endonuclease-like"/>
    <property type="match status" value="1"/>
</dbReference>
<dbReference type="InterPro" id="IPR007569">
    <property type="entry name" value="DUF559"/>
</dbReference>
<gene>
    <name evidence="3" type="ORF">FHT02_002776</name>
</gene>
<keyword evidence="4" id="KW-1185">Reference proteome</keyword>
<feature type="domain" description="DUF559" evidence="2">
    <location>
        <begin position="9"/>
        <end position="109"/>
    </location>
</feature>
<dbReference type="Gene3D" id="3.40.960.10">
    <property type="entry name" value="VSR Endonuclease"/>
    <property type="match status" value="1"/>
</dbReference>
<evidence type="ECO:0000313" key="3">
    <source>
        <dbReference type="EMBL" id="MBB5711530.1"/>
    </source>
</evidence>
<keyword evidence="3" id="KW-0255">Endonuclease</keyword>
<sequence length="140" mass="15684">MRRRIDPELTARAREMRNSPTVAELAVWRLLSHHRPAFTRQLVVAPFILDLACRQGKLAIEFDGSQHLEQAGYDDKPSAFLEAQGWSVTRLWNSDVLSNPEGAAAFILSRAAECLGGTHPQPLPSREGRMRSPRKRVAAE</sequence>
<dbReference type="InterPro" id="IPR011335">
    <property type="entry name" value="Restrct_endonuc-II-like"/>
</dbReference>
<accession>A0A840YNJ3</accession>
<evidence type="ECO:0000256" key="1">
    <source>
        <dbReference type="SAM" id="MobiDB-lite"/>
    </source>
</evidence>
<evidence type="ECO:0000259" key="2">
    <source>
        <dbReference type="Pfam" id="PF04480"/>
    </source>
</evidence>
<dbReference type="RefSeq" id="WP_184088491.1">
    <property type="nucleotide sequence ID" value="NZ_JACIJF010000008.1"/>
</dbReference>
<protein>
    <submittedName>
        <fullName evidence="3">Very-short-patch-repair endonuclease</fullName>
    </submittedName>
</protein>
<comment type="caution">
    <text evidence="3">The sequence shown here is derived from an EMBL/GenBank/DDBJ whole genome shotgun (WGS) entry which is preliminary data.</text>
</comment>
<feature type="region of interest" description="Disordered" evidence="1">
    <location>
        <begin position="118"/>
        <end position="140"/>
    </location>
</feature>
<dbReference type="Proteomes" id="UP000527143">
    <property type="component" value="Unassembled WGS sequence"/>
</dbReference>
<keyword evidence="3" id="KW-0378">Hydrolase</keyword>
<dbReference type="GO" id="GO:0004519">
    <property type="term" value="F:endonuclease activity"/>
    <property type="evidence" value="ECO:0007669"/>
    <property type="project" value="UniProtKB-KW"/>
</dbReference>
<dbReference type="PANTHER" id="PTHR38590:SF1">
    <property type="entry name" value="BLL0828 PROTEIN"/>
    <property type="match status" value="1"/>
</dbReference>
<proteinExistence type="predicted"/>
<dbReference type="EMBL" id="JACIJF010000008">
    <property type="protein sequence ID" value="MBB5711530.1"/>
    <property type="molecule type" value="Genomic_DNA"/>
</dbReference>
<organism evidence="3 4">
    <name type="scientific">Sphingomonas xinjiangensis</name>
    <dbReference type="NCBI Taxonomy" id="643568"/>
    <lineage>
        <taxon>Bacteria</taxon>
        <taxon>Pseudomonadati</taxon>
        <taxon>Pseudomonadota</taxon>
        <taxon>Alphaproteobacteria</taxon>
        <taxon>Sphingomonadales</taxon>
        <taxon>Sphingomonadaceae</taxon>
        <taxon>Sphingomonas</taxon>
    </lineage>
</organism>
<dbReference type="PANTHER" id="PTHR38590">
    <property type="entry name" value="BLL0828 PROTEIN"/>
    <property type="match status" value="1"/>
</dbReference>
<dbReference type="Pfam" id="PF04480">
    <property type="entry name" value="DUF559"/>
    <property type="match status" value="1"/>
</dbReference>
<name>A0A840YNJ3_9SPHN</name>
<evidence type="ECO:0000313" key="4">
    <source>
        <dbReference type="Proteomes" id="UP000527143"/>
    </source>
</evidence>
<reference evidence="3 4" key="1">
    <citation type="submission" date="2020-08" db="EMBL/GenBank/DDBJ databases">
        <title>Genomic Encyclopedia of Type Strains, Phase IV (KMG-IV): sequencing the most valuable type-strain genomes for metagenomic binning, comparative biology and taxonomic classification.</title>
        <authorList>
            <person name="Goeker M."/>
        </authorList>
    </citation>
    <scope>NUCLEOTIDE SEQUENCE [LARGE SCALE GENOMIC DNA]</scope>
    <source>
        <strain evidence="3 4">DSM 26736</strain>
    </source>
</reference>
<dbReference type="InterPro" id="IPR047216">
    <property type="entry name" value="Endonuclease_DUF559_bact"/>
</dbReference>
<feature type="compositionally biased region" description="Basic residues" evidence="1">
    <location>
        <begin position="131"/>
        <end position="140"/>
    </location>
</feature>
<keyword evidence="3" id="KW-0540">Nuclease</keyword>